<dbReference type="SUPFAM" id="SSF53335">
    <property type="entry name" value="S-adenosyl-L-methionine-dependent methyltransferases"/>
    <property type="match status" value="1"/>
</dbReference>
<keyword evidence="2" id="KW-0808">Transferase</keyword>
<dbReference type="EMBL" id="CAJB01000201">
    <property type="protein sequence ID" value="CCH78356.1"/>
    <property type="molecule type" value="Genomic_DNA"/>
</dbReference>
<dbReference type="AlphaFoldDB" id="A0A077LXE3"/>
<evidence type="ECO:0000313" key="3">
    <source>
        <dbReference type="Proteomes" id="UP000035721"/>
    </source>
</evidence>
<dbReference type="Pfam" id="PF08241">
    <property type="entry name" value="Methyltransf_11"/>
    <property type="match status" value="1"/>
</dbReference>
<dbReference type="CDD" id="cd02440">
    <property type="entry name" value="AdoMet_MTases"/>
    <property type="match status" value="1"/>
</dbReference>
<dbReference type="GO" id="GO:0008757">
    <property type="term" value="F:S-adenosylmethionine-dependent methyltransferase activity"/>
    <property type="evidence" value="ECO:0007669"/>
    <property type="project" value="InterPro"/>
</dbReference>
<dbReference type="Gene3D" id="3.40.50.150">
    <property type="entry name" value="Vaccinia Virus protein VP39"/>
    <property type="match status" value="1"/>
</dbReference>
<keyword evidence="2" id="KW-0489">Methyltransferase</keyword>
<comment type="caution">
    <text evidence="2">The sequence shown here is derived from an EMBL/GenBank/DDBJ whole genome shotgun (WGS) entry which is preliminary data.</text>
</comment>
<dbReference type="Proteomes" id="UP000035721">
    <property type="component" value="Unassembled WGS sequence"/>
</dbReference>
<accession>A0A077LXE3</accession>
<dbReference type="InterPro" id="IPR029063">
    <property type="entry name" value="SAM-dependent_MTases_sf"/>
</dbReference>
<dbReference type="InterPro" id="IPR013216">
    <property type="entry name" value="Methyltransf_11"/>
</dbReference>
<dbReference type="STRING" id="1194083.BN12_280012"/>
<dbReference type="GO" id="GO:0032259">
    <property type="term" value="P:methylation"/>
    <property type="evidence" value="ECO:0007669"/>
    <property type="project" value="UniProtKB-KW"/>
</dbReference>
<keyword evidence="3" id="KW-1185">Reference proteome</keyword>
<evidence type="ECO:0000313" key="2">
    <source>
        <dbReference type="EMBL" id="CCH78356.1"/>
    </source>
</evidence>
<protein>
    <submittedName>
        <fullName evidence="2">Methyltransferase type 11</fullName>
    </submittedName>
</protein>
<reference evidence="2 3" key="1">
    <citation type="journal article" date="2013" name="ISME J.">
        <title>A metabolic model for members of the genus Tetrasphaera involved in enhanced biological phosphorus removal.</title>
        <authorList>
            <person name="Kristiansen R."/>
            <person name="Nguyen H.T.T."/>
            <person name="Saunders A.M."/>
            <person name="Nielsen J.L."/>
            <person name="Wimmer R."/>
            <person name="Le V.Q."/>
            <person name="McIlroy S.J."/>
            <person name="Petrovski S."/>
            <person name="Seviour R.J."/>
            <person name="Calteau A."/>
            <person name="Nielsen K.L."/>
            <person name="Nielsen P.H."/>
        </authorList>
    </citation>
    <scope>NUCLEOTIDE SEQUENCE [LARGE SCALE GENOMIC DNA]</scope>
    <source>
        <strain evidence="2 3">T1-X7</strain>
    </source>
</reference>
<sequence>MPRIPVPDIALRTLSRQLGGPSGPLGLVIARMLNKGNAASITAAVQTLQLRGGETVADIGFGGGFGLGLLLEATRDGGQVHGVEPSADMLTRAAKTRGSDIAAGRLHLHNARMDSLPFADGALDGWISVNTIYFVDDLGAALREMRRVLSPGARGVIGIADPRWMSRQAFTKHGFALRPVTDVVAAMEYAGLTTEHHTTGGPEATFHLLTGTH</sequence>
<name>A0A077LXE3_9MICO</name>
<organism evidence="2 3">
    <name type="scientific">Nostocoides japonicum T1-X7</name>
    <dbReference type="NCBI Taxonomy" id="1194083"/>
    <lineage>
        <taxon>Bacteria</taxon>
        <taxon>Bacillati</taxon>
        <taxon>Actinomycetota</taxon>
        <taxon>Actinomycetes</taxon>
        <taxon>Micrococcales</taxon>
        <taxon>Intrasporangiaceae</taxon>
        <taxon>Nostocoides</taxon>
    </lineage>
</organism>
<evidence type="ECO:0000259" key="1">
    <source>
        <dbReference type="Pfam" id="PF08241"/>
    </source>
</evidence>
<gene>
    <name evidence="2" type="ORF">BN12_280012</name>
</gene>
<proteinExistence type="predicted"/>
<feature type="domain" description="Methyltransferase type 11" evidence="1">
    <location>
        <begin position="58"/>
        <end position="154"/>
    </location>
</feature>